<comment type="similarity">
    <text evidence="2">Belongs to the multi antimicrobial extrusion (MATE) (TC 2.A.66.1) family.</text>
</comment>
<protein>
    <submittedName>
        <fullName evidence="7">MATE family efflux transporter</fullName>
    </submittedName>
</protein>
<gene>
    <name evidence="7" type="ORF">LQ327_27905</name>
</gene>
<evidence type="ECO:0000256" key="3">
    <source>
        <dbReference type="ARBA" id="ARBA00022692"/>
    </source>
</evidence>
<keyword evidence="5 6" id="KW-0472">Membrane</keyword>
<evidence type="ECO:0000313" key="7">
    <source>
        <dbReference type="EMBL" id="MCD2197202.1"/>
    </source>
</evidence>
<dbReference type="InterPro" id="IPR002528">
    <property type="entry name" value="MATE_fam"/>
</dbReference>
<reference evidence="7 8" key="1">
    <citation type="submission" date="2021-11" db="EMBL/GenBank/DDBJ databases">
        <title>Draft genome sequence of Actinomycetospora sp. SF1 isolated from the rhizosphere soil.</title>
        <authorList>
            <person name="Duangmal K."/>
            <person name="Chantavorakit T."/>
        </authorList>
    </citation>
    <scope>NUCLEOTIDE SEQUENCE [LARGE SCALE GENOMIC DNA]</scope>
    <source>
        <strain evidence="7 8">TBRC 5722</strain>
    </source>
</reference>
<dbReference type="PANTHER" id="PTHR42893">
    <property type="entry name" value="PROTEIN DETOXIFICATION 44, CHLOROPLASTIC-RELATED"/>
    <property type="match status" value="1"/>
</dbReference>
<feature type="transmembrane region" description="Helical" evidence="6">
    <location>
        <begin position="322"/>
        <end position="341"/>
    </location>
</feature>
<dbReference type="RefSeq" id="WP_230739074.1">
    <property type="nucleotide sequence ID" value="NZ_JAJNDB010000007.1"/>
</dbReference>
<accession>A0ABS8PG11</accession>
<dbReference type="Proteomes" id="UP001199469">
    <property type="component" value="Unassembled WGS sequence"/>
</dbReference>
<dbReference type="EMBL" id="JAJNDB010000007">
    <property type="protein sequence ID" value="MCD2197202.1"/>
    <property type="molecule type" value="Genomic_DNA"/>
</dbReference>
<feature type="transmembrane region" description="Helical" evidence="6">
    <location>
        <begin position="97"/>
        <end position="119"/>
    </location>
</feature>
<sequence length="450" mass="45532">MSSADPTSGPEVLDAGPVRVLSLSAAALVVLVAEPLYLLVDTAVVGRLGALPLGALAVGAVVLAQVSSLGTFLAYGTTARAARAFGAGRRDRAIAEGVAATWLALLAGLAVVVVGQLIARPVAEVLGDGGALADQAVSWMRVALCGAPGILVAMAGNGWMRGVQSTRAPVVVVLAGNGASAVACPFLVHGAGSWSGLGLVGSAIANVGAQTVVLLLFGAALVREATALRVPLRPVPADLRAQLGLGRDLLLRSLAFQACFLSATAVTARFGAASVAAHQVVLQLWTFMSTVLDSLAIAAQQLVGAALGASSRSSARTVTGRVTRYGLVLGVLAGVVFAALAGVLPRVFSPDPTVLATIPQAWWFFVALQPVAGYVFALDGVLLGAADAAFLRRLTLGSAVVGFLPMIWLSLAFGWGLAGVWAGLSLFMLGRALGVGVRARGDRWMVPGGI</sequence>
<feature type="transmembrane region" description="Helical" evidence="6">
    <location>
        <begin position="52"/>
        <end position="76"/>
    </location>
</feature>
<feature type="transmembrane region" description="Helical" evidence="6">
    <location>
        <begin position="168"/>
        <end position="188"/>
    </location>
</feature>
<dbReference type="CDD" id="cd13136">
    <property type="entry name" value="MATE_DinF_like"/>
    <property type="match status" value="1"/>
</dbReference>
<proteinExistence type="inferred from homology"/>
<comment type="subcellular location">
    <subcellularLocation>
        <location evidence="1">Membrane</location>
        <topology evidence="1">Multi-pass membrane protein</topology>
    </subcellularLocation>
</comment>
<feature type="transmembrane region" description="Helical" evidence="6">
    <location>
        <begin position="20"/>
        <end position="40"/>
    </location>
</feature>
<dbReference type="InterPro" id="IPR044644">
    <property type="entry name" value="DinF-like"/>
</dbReference>
<evidence type="ECO:0000256" key="2">
    <source>
        <dbReference type="ARBA" id="ARBA00010199"/>
    </source>
</evidence>
<keyword evidence="3 6" id="KW-0812">Transmembrane</keyword>
<dbReference type="PANTHER" id="PTHR42893:SF46">
    <property type="entry name" value="PROTEIN DETOXIFICATION 44, CHLOROPLASTIC"/>
    <property type="match status" value="1"/>
</dbReference>
<feature type="transmembrane region" description="Helical" evidence="6">
    <location>
        <begin position="394"/>
        <end position="413"/>
    </location>
</feature>
<evidence type="ECO:0000256" key="5">
    <source>
        <dbReference type="ARBA" id="ARBA00023136"/>
    </source>
</evidence>
<feature type="transmembrane region" description="Helical" evidence="6">
    <location>
        <begin position="419"/>
        <end position="437"/>
    </location>
</feature>
<keyword evidence="8" id="KW-1185">Reference proteome</keyword>
<dbReference type="NCBIfam" id="TIGR00797">
    <property type="entry name" value="matE"/>
    <property type="match status" value="1"/>
</dbReference>
<feature type="transmembrane region" description="Helical" evidence="6">
    <location>
        <begin position="139"/>
        <end position="156"/>
    </location>
</feature>
<name>A0ABS8PG11_9PSEU</name>
<organism evidence="7 8">
    <name type="scientific">Actinomycetospora endophytica</name>
    <dbReference type="NCBI Taxonomy" id="2291215"/>
    <lineage>
        <taxon>Bacteria</taxon>
        <taxon>Bacillati</taxon>
        <taxon>Actinomycetota</taxon>
        <taxon>Actinomycetes</taxon>
        <taxon>Pseudonocardiales</taxon>
        <taxon>Pseudonocardiaceae</taxon>
        <taxon>Actinomycetospora</taxon>
    </lineage>
</organism>
<feature type="transmembrane region" description="Helical" evidence="6">
    <location>
        <begin position="361"/>
        <end position="382"/>
    </location>
</feature>
<evidence type="ECO:0000256" key="4">
    <source>
        <dbReference type="ARBA" id="ARBA00022989"/>
    </source>
</evidence>
<evidence type="ECO:0000256" key="1">
    <source>
        <dbReference type="ARBA" id="ARBA00004141"/>
    </source>
</evidence>
<evidence type="ECO:0000313" key="8">
    <source>
        <dbReference type="Proteomes" id="UP001199469"/>
    </source>
</evidence>
<keyword evidence="4 6" id="KW-1133">Transmembrane helix</keyword>
<comment type="caution">
    <text evidence="7">The sequence shown here is derived from an EMBL/GenBank/DDBJ whole genome shotgun (WGS) entry which is preliminary data.</text>
</comment>
<feature type="transmembrane region" description="Helical" evidence="6">
    <location>
        <begin position="194"/>
        <end position="222"/>
    </location>
</feature>
<evidence type="ECO:0000256" key="6">
    <source>
        <dbReference type="SAM" id="Phobius"/>
    </source>
</evidence>
<dbReference type="Pfam" id="PF01554">
    <property type="entry name" value="MatE"/>
    <property type="match status" value="2"/>
</dbReference>